<protein>
    <submittedName>
        <fullName evidence="1">Arylsulfotransferase (ASST)</fullName>
    </submittedName>
</protein>
<sequence>MPDTALTLSETGTEVSQITLCRRRLGLTALDRARTAGGYTLFARQTGGGVVDLVDIEGQVAHQWCMPVRPGRDAVLLPNGNLGYNGSHATSAALYPAWDLWHGGDFYEATPDGEIVWRHEDILHHHDGQWLKNGNLLYTVAAPLPADKAARVCGGDPRKDGADGVVQSDIVKEVNRKGETVWEWRIWDHIDPADLPIHPIFDRRHWPMINGVSETRDGLVLMSLRTTSGVIAVEKATGRIVWHAGPDVVFQQHTPVEMDDGSILVFDNGNLRPGSSNPYSRAIQFDPKIMQTTWDYTDPNAPSFFSPFMGSAQRLGNGNTLICESAFGRLFEVTPAGEVVWEYVIPEFAEYPAPLNQFIRGAHNTCFRAHRYAESQVPWL</sequence>
<evidence type="ECO:0000313" key="1">
    <source>
        <dbReference type="EMBL" id="APX24600.1"/>
    </source>
</evidence>
<dbReference type="PANTHER" id="PTHR35340:SF5">
    <property type="entry name" value="ASST-DOMAIN-CONTAINING PROTEIN"/>
    <property type="match status" value="1"/>
</dbReference>
<dbReference type="Proteomes" id="UP000186559">
    <property type="component" value="Chromosome"/>
</dbReference>
<dbReference type="PANTHER" id="PTHR35340">
    <property type="entry name" value="PQQ ENZYME REPEAT PROTEIN-RELATED"/>
    <property type="match status" value="1"/>
</dbReference>
<dbReference type="InterPro" id="IPR053143">
    <property type="entry name" value="Arylsulfate_ST"/>
</dbReference>
<evidence type="ECO:0000313" key="2">
    <source>
        <dbReference type="Proteomes" id="UP000186559"/>
    </source>
</evidence>
<dbReference type="RefSeq" id="WP_076624419.1">
    <property type="nucleotide sequence ID" value="NZ_BMEW01000001.1"/>
</dbReference>
<keyword evidence="1" id="KW-0808">Transferase</keyword>
<reference evidence="1 2" key="1">
    <citation type="submission" date="2016-03" db="EMBL/GenBank/DDBJ databases">
        <title>Deep-sea bacteria in the southern Pacific.</title>
        <authorList>
            <person name="Tang K."/>
        </authorList>
    </citation>
    <scope>NUCLEOTIDE SEQUENCE [LARGE SCALE GENOMIC DNA]</scope>
    <source>
        <strain evidence="1 2">JLT2016</strain>
    </source>
</reference>
<keyword evidence="2" id="KW-1185">Reference proteome</keyword>
<accession>A0A1U7D960</accession>
<dbReference type="STRING" id="1229727.Ga0080559_TMP3804"/>
<dbReference type="KEGG" id="tpro:Ga0080559_TMP3804"/>
<dbReference type="InterPro" id="IPR039535">
    <property type="entry name" value="ASST-like"/>
</dbReference>
<gene>
    <name evidence="1" type="ORF">Ga0080559_TMP3804</name>
</gene>
<dbReference type="AlphaFoldDB" id="A0A1U7D960"/>
<proteinExistence type="predicted"/>
<dbReference type="GO" id="GO:0016740">
    <property type="term" value="F:transferase activity"/>
    <property type="evidence" value="ECO:0007669"/>
    <property type="project" value="UniProtKB-KW"/>
</dbReference>
<organism evidence="1 2">
    <name type="scientific">Salipiger profundus</name>
    <dbReference type="NCBI Taxonomy" id="1229727"/>
    <lineage>
        <taxon>Bacteria</taxon>
        <taxon>Pseudomonadati</taxon>
        <taxon>Pseudomonadota</taxon>
        <taxon>Alphaproteobacteria</taxon>
        <taxon>Rhodobacterales</taxon>
        <taxon>Roseobacteraceae</taxon>
        <taxon>Salipiger</taxon>
    </lineage>
</organism>
<dbReference type="OrthoDB" id="264813at2"/>
<dbReference type="EMBL" id="CP014796">
    <property type="protein sequence ID" value="APX24600.1"/>
    <property type="molecule type" value="Genomic_DNA"/>
</dbReference>
<name>A0A1U7D960_9RHOB</name>
<dbReference type="Pfam" id="PF14269">
    <property type="entry name" value="Arylsulfotran_2"/>
    <property type="match status" value="1"/>
</dbReference>